<dbReference type="PANTHER" id="PTHR24291:SF50">
    <property type="entry name" value="BIFUNCTIONAL ALBAFLAVENONE MONOOXYGENASE_TERPENE SYNTHASE"/>
    <property type="match status" value="1"/>
</dbReference>
<sequence length="510" mass="58225">AILAFLLAIPPTLLFIAILLVTAKHTIVLLRLFRKSKTLPLLPLNYGIGQIGDAISRRDMFHRLLKYSRMKNLTDSTYVTTMFMYPMVTTSNPEYIKQILITGAQNFSKSSNTNENLTLFFGRGLVTSAGDLWKKQRSILNQFFAPSVVDNLMDKMVYQIKNTLKVWNKGTGTFTMKNIQADISELTLRIVVGCVFGSDDSTVSDIVTNYNSLCYVFMPILIQASLSHSLLHVPIPVNKRYQKMKHNLNAYVNELITRKKKELTPDTLSCNSSKLDLMSMMLMSSRDVEGNVLMTEQQISDECKTFLAAGHETTSSLISWVLYHLCIHDKVQDRVIDEIDQLSSQLESSQVPSYDQINSLSYMRSVMDESMRLFPPIMCLDKETVKDVRLGNHLIPKGTQVSIDFVGLHRNEKIWKNADVFDPDRWQEERLRKEVPNYRNCFLPFSSGQRNCIGKIFTYTEAPLILYMILKEYRVSFADGFDSSRALFFETGAALRPEALDITLTRREGI</sequence>
<keyword evidence="3 7" id="KW-0479">Metal-binding</keyword>
<organism evidence="9 10">
    <name type="scientific">Acrasis kona</name>
    <dbReference type="NCBI Taxonomy" id="1008807"/>
    <lineage>
        <taxon>Eukaryota</taxon>
        <taxon>Discoba</taxon>
        <taxon>Heterolobosea</taxon>
        <taxon>Tetramitia</taxon>
        <taxon>Eutetramitia</taxon>
        <taxon>Acrasidae</taxon>
        <taxon>Acrasis</taxon>
    </lineage>
</organism>
<comment type="caution">
    <text evidence="9">The sequence shown here is derived from an EMBL/GenBank/DDBJ whole genome shotgun (WGS) entry which is preliminary data.</text>
</comment>
<dbReference type="Proteomes" id="UP001431209">
    <property type="component" value="Unassembled WGS sequence"/>
</dbReference>
<keyword evidence="2 7" id="KW-0349">Heme</keyword>
<keyword evidence="10" id="KW-1185">Reference proteome</keyword>
<dbReference type="PRINTS" id="PR00385">
    <property type="entry name" value="P450"/>
</dbReference>
<evidence type="ECO:0000256" key="6">
    <source>
        <dbReference type="ARBA" id="ARBA00023033"/>
    </source>
</evidence>
<dbReference type="GO" id="GO:0004497">
    <property type="term" value="F:monooxygenase activity"/>
    <property type="evidence" value="ECO:0007669"/>
    <property type="project" value="UniProtKB-KW"/>
</dbReference>
<evidence type="ECO:0000256" key="7">
    <source>
        <dbReference type="PIRSR" id="PIRSR602401-1"/>
    </source>
</evidence>
<dbReference type="GO" id="GO:0016705">
    <property type="term" value="F:oxidoreductase activity, acting on paired donors, with incorporation or reduction of molecular oxygen"/>
    <property type="evidence" value="ECO:0007669"/>
    <property type="project" value="InterPro"/>
</dbReference>
<comment type="similarity">
    <text evidence="1 8">Belongs to the cytochrome P450 family.</text>
</comment>
<dbReference type="PRINTS" id="PR00463">
    <property type="entry name" value="EP450I"/>
</dbReference>
<dbReference type="Pfam" id="PF00067">
    <property type="entry name" value="p450"/>
    <property type="match status" value="1"/>
</dbReference>
<dbReference type="InterPro" id="IPR017972">
    <property type="entry name" value="Cyt_P450_CS"/>
</dbReference>
<dbReference type="InterPro" id="IPR036396">
    <property type="entry name" value="Cyt_P450_sf"/>
</dbReference>
<gene>
    <name evidence="9" type="ORF">AKO1_004993</name>
</gene>
<reference evidence="9 10" key="1">
    <citation type="submission" date="2024-03" db="EMBL/GenBank/DDBJ databases">
        <title>The Acrasis kona genome and developmental transcriptomes reveal deep origins of eukaryotic multicellular pathways.</title>
        <authorList>
            <person name="Sheikh S."/>
            <person name="Fu C.-J."/>
            <person name="Brown M.W."/>
            <person name="Baldauf S.L."/>
        </authorList>
    </citation>
    <scope>NUCLEOTIDE SEQUENCE [LARGE SCALE GENOMIC DNA]</scope>
    <source>
        <strain evidence="9 10">ATCC MYA-3509</strain>
    </source>
</reference>
<dbReference type="GO" id="GO:0020037">
    <property type="term" value="F:heme binding"/>
    <property type="evidence" value="ECO:0007669"/>
    <property type="project" value="InterPro"/>
</dbReference>
<dbReference type="PROSITE" id="PS00086">
    <property type="entry name" value="CYTOCHROME_P450"/>
    <property type="match status" value="1"/>
</dbReference>
<dbReference type="EMBL" id="JAOPGA020001036">
    <property type="protein sequence ID" value="KAL0484362.1"/>
    <property type="molecule type" value="Genomic_DNA"/>
</dbReference>
<keyword evidence="4 8" id="KW-0560">Oxidoreductase</keyword>
<protein>
    <submittedName>
        <fullName evidence="9">CYP4F2</fullName>
    </submittedName>
</protein>
<evidence type="ECO:0000256" key="5">
    <source>
        <dbReference type="ARBA" id="ARBA00023004"/>
    </source>
</evidence>
<evidence type="ECO:0000313" key="9">
    <source>
        <dbReference type="EMBL" id="KAL0484362.1"/>
    </source>
</evidence>
<evidence type="ECO:0000313" key="10">
    <source>
        <dbReference type="Proteomes" id="UP001431209"/>
    </source>
</evidence>
<dbReference type="InterPro" id="IPR002401">
    <property type="entry name" value="Cyt_P450_E_grp-I"/>
</dbReference>
<evidence type="ECO:0000256" key="3">
    <source>
        <dbReference type="ARBA" id="ARBA00022723"/>
    </source>
</evidence>
<name>A0AAW2Z534_9EUKA</name>
<feature type="non-terminal residue" evidence="9">
    <location>
        <position position="1"/>
    </location>
</feature>
<comment type="cofactor">
    <cofactor evidence="7">
        <name>heme</name>
        <dbReference type="ChEBI" id="CHEBI:30413"/>
    </cofactor>
</comment>
<dbReference type="AlphaFoldDB" id="A0AAW2Z534"/>
<dbReference type="Gene3D" id="1.10.630.10">
    <property type="entry name" value="Cytochrome P450"/>
    <property type="match status" value="1"/>
</dbReference>
<evidence type="ECO:0000256" key="1">
    <source>
        <dbReference type="ARBA" id="ARBA00010617"/>
    </source>
</evidence>
<evidence type="ECO:0000256" key="8">
    <source>
        <dbReference type="RuleBase" id="RU000461"/>
    </source>
</evidence>
<feature type="binding site" description="axial binding residue" evidence="7">
    <location>
        <position position="452"/>
    </location>
    <ligand>
        <name>heme</name>
        <dbReference type="ChEBI" id="CHEBI:30413"/>
    </ligand>
    <ligandPart>
        <name>Fe</name>
        <dbReference type="ChEBI" id="CHEBI:18248"/>
    </ligandPart>
</feature>
<proteinExistence type="inferred from homology"/>
<evidence type="ECO:0000256" key="4">
    <source>
        <dbReference type="ARBA" id="ARBA00023002"/>
    </source>
</evidence>
<dbReference type="GO" id="GO:0005506">
    <property type="term" value="F:iron ion binding"/>
    <property type="evidence" value="ECO:0007669"/>
    <property type="project" value="InterPro"/>
</dbReference>
<dbReference type="InterPro" id="IPR050196">
    <property type="entry name" value="Cytochrome_P450_Monoox"/>
</dbReference>
<dbReference type="SUPFAM" id="SSF48264">
    <property type="entry name" value="Cytochrome P450"/>
    <property type="match status" value="1"/>
</dbReference>
<evidence type="ECO:0000256" key="2">
    <source>
        <dbReference type="ARBA" id="ARBA00022617"/>
    </source>
</evidence>
<keyword evidence="5 7" id="KW-0408">Iron</keyword>
<keyword evidence="6 8" id="KW-0503">Monooxygenase</keyword>
<dbReference type="PANTHER" id="PTHR24291">
    <property type="entry name" value="CYTOCHROME P450 FAMILY 4"/>
    <property type="match status" value="1"/>
</dbReference>
<dbReference type="InterPro" id="IPR001128">
    <property type="entry name" value="Cyt_P450"/>
</dbReference>
<accession>A0AAW2Z534</accession>